<evidence type="ECO:0000313" key="3">
    <source>
        <dbReference type="EMBL" id="KYK54828.1"/>
    </source>
</evidence>
<organism evidence="3 4">
    <name type="scientific">Drechmeria coniospora</name>
    <name type="common">Nematophagous fungus</name>
    <name type="synonym">Meria coniospora</name>
    <dbReference type="NCBI Taxonomy" id="98403"/>
    <lineage>
        <taxon>Eukaryota</taxon>
        <taxon>Fungi</taxon>
        <taxon>Dikarya</taxon>
        <taxon>Ascomycota</taxon>
        <taxon>Pezizomycotina</taxon>
        <taxon>Sordariomycetes</taxon>
        <taxon>Hypocreomycetidae</taxon>
        <taxon>Hypocreales</taxon>
        <taxon>Ophiocordycipitaceae</taxon>
        <taxon>Drechmeria</taxon>
    </lineage>
</organism>
<evidence type="ECO:0000256" key="2">
    <source>
        <dbReference type="SAM" id="Phobius"/>
    </source>
</evidence>
<proteinExistence type="predicted"/>
<evidence type="ECO:0000256" key="1">
    <source>
        <dbReference type="SAM" id="MobiDB-lite"/>
    </source>
</evidence>
<feature type="region of interest" description="Disordered" evidence="1">
    <location>
        <begin position="215"/>
        <end position="302"/>
    </location>
</feature>
<feature type="transmembrane region" description="Helical" evidence="2">
    <location>
        <begin position="142"/>
        <end position="163"/>
    </location>
</feature>
<keyword evidence="4" id="KW-1185">Reference proteome</keyword>
<accession>A0A151GCK9</accession>
<evidence type="ECO:0000313" key="4">
    <source>
        <dbReference type="Proteomes" id="UP000076580"/>
    </source>
</evidence>
<feature type="compositionally biased region" description="Polar residues" evidence="1">
    <location>
        <begin position="36"/>
        <end position="55"/>
    </location>
</feature>
<keyword evidence="2" id="KW-1133">Transmembrane helix</keyword>
<feature type="region of interest" description="Disordered" evidence="1">
    <location>
        <begin position="93"/>
        <end position="127"/>
    </location>
</feature>
<protein>
    <submittedName>
        <fullName evidence="3">Uncharacterized protein</fullName>
    </submittedName>
</protein>
<dbReference type="AlphaFoldDB" id="A0A151GCK9"/>
<feature type="region of interest" description="Disordered" evidence="1">
    <location>
        <begin position="1"/>
        <end position="78"/>
    </location>
</feature>
<sequence length="302" mass="31074">MPSSYAAPASQHSNRLPGRRAGTEPDASAGGHSGLGTASTLWLSRGPTSEPTRLGSSGDGISFGASAKQDGADSTMAESTSFMTSTAFQNSSTRLSLSTMRSVHSNTTQGSSSMTPPPVNSSGADLAAVDAPSNSLSEGATAAIIIGIILVVAACIYAVWALVQNRRSAGRPGSPSFSLDTPYDGALPLRDVGRKDGRAAASGLEAWLAVNDDGWPPAHLPSRTGPSEAQPFARTGRRSGRGDGRPRYAESGSSCRTARSAPRPRPALEAGRLREWDASSSVEATGHHSVRGGMCGRNQSSH</sequence>
<reference evidence="3 4" key="1">
    <citation type="journal article" date="2016" name="Sci. Rep.">
        <title>Insights into Adaptations to a Near-Obligate Nematode Endoparasitic Lifestyle from the Finished Genome of Drechmeria coniospora.</title>
        <authorList>
            <person name="Zhang L."/>
            <person name="Zhou Z."/>
            <person name="Guo Q."/>
            <person name="Fokkens L."/>
            <person name="Miskei M."/>
            <person name="Pocsi I."/>
            <person name="Zhang W."/>
            <person name="Chen M."/>
            <person name="Wang L."/>
            <person name="Sun Y."/>
            <person name="Donzelli B.G."/>
            <person name="Gibson D.M."/>
            <person name="Nelson D.R."/>
            <person name="Luo J.G."/>
            <person name="Rep M."/>
            <person name="Liu H."/>
            <person name="Yang S."/>
            <person name="Wang J."/>
            <person name="Krasnoff S.B."/>
            <person name="Xu Y."/>
            <person name="Molnar I."/>
            <person name="Lin M."/>
        </authorList>
    </citation>
    <scope>NUCLEOTIDE SEQUENCE [LARGE SCALE GENOMIC DNA]</scope>
    <source>
        <strain evidence="3 4">ARSEF 6962</strain>
    </source>
</reference>
<dbReference type="Proteomes" id="UP000076580">
    <property type="component" value="Chromosome 03"/>
</dbReference>
<feature type="compositionally biased region" description="Low complexity" evidence="1">
    <location>
        <begin position="93"/>
        <end position="102"/>
    </location>
</feature>
<dbReference type="GeneID" id="63719432"/>
<keyword evidence="2" id="KW-0812">Transmembrane</keyword>
<gene>
    <name evidence="3" type="ORF">DCS_06789</name>
</gene>
<name>A0A151GCK9_DRECN</name>
<dbReference type="RefSeq" id="XP_040654180.1">
    <property type="nucleotide sequence ID" value="XM_040804076.1"/>
</dbReference>
<comment type="caution">
    <text evidence="3">The sequence shown here is derived from an EMBL/GenBank/DDBJ whole genome shotgun (WGS) entry which is preliminary data.</text>
</comment>
<dbReference type="EMBL" id="LAYC01000003">
    <property type="protein sequence ID" value="KYK54828.1"/>
    <property type="molecule type" value="Genomic_DNA"/>
</dbReference>
<feature type="compositionally biased region" description="Polar residues" evidence="1">
    <location>
        <begin position="103"/>
        <end position="114"/>
    </location>
</feature>
<dbReference type="InParanoid" id="A0A151GCK9"/>
<keyword evidence="2" id="KW-0472">Membrane</keyword>